<evidence type="ECO:0000313" key="4">
    <source>
        <dbReference type="Proteomes" id="UP000879542"/>
    </source>
</evidence>
<dbReference type="EMBL" id="CAADAN010000017">
    <property type="protein sequence ID" value="VFD35451.1"/>
    <property type="molecule type" value="Genomic_DNA"/>
</dbReference>
<evidence type="ECO:0000313" key="2">
    <source>
        <dbReference type="EMBL" id="VFD35451.1"/>
    </source>
</evidence>
<dbReference type="Proteomes" id="UP000411588">
    <property type="component" value="Unassembled WGS sequence"/>
</dbReference>
<gene>
    <name evidence="1" type="ORF">KRQ00_001871</name>
    <name evidence="2" type="ORF">SAMEA1402399_03539</name>
</gene>
<dbReference type="Proteomes" id="UP000879542">
    <property type="component" value="Unassembled WGS sequence"/>
</dbReference>
<accession>A0A9P3YPU2</accession>
<organism evidence="1 4">
    <name type="scientific">Clostridioides difficile</name>
    <name type="common">Peptoclostridium difficile</name>
    <dbReference type="NCBI Taxonomy" id="1496"/>
    <lineage>
        <taxon>Bacteria</taxon>
        <taxon>Bacillati</taxon>
        <taxon>Bacillota</taxon>
        <taxon>Clostridia</taxon>
        <taxon>Peptostreptococcales</taxon>
        <taxon>Peptostreptococcaceae</taxon>
        <taxon>Clostridioides</taxon>
    </lineage>
</organism>
<evidence type="ECO:0000313" key="3">
    <source>
        <dbReference type="Proteomes" id="UP000411588"/>
    </source>
</evidence>
<reference evidence="2 3" key="2">
    <citation type="submission" date="2019-02" db="EMBL/GenBank/DDBJ databases">
        <authorList>
            <consortium name="Pathogen Informatics"/>
        </authorList>
    </citation>
    <scope>NUCLEOTIDE SEQUENCE [LARGE SCALE GENOMIC DNA]</scope>
    <source>
        <strain evidence="3">clo34</strain>
        <strain evidence="2">Clo34</strain>
    </source>
</reference>
<protein>
    <recommendedName>
        <fullName evidence="5">Phage protein</fullName>
    </recommendedName>
</protein>
<reference evidence="1" key="1">
    <citation type="journal article" date="2018" name="Genome Biol.">
        <title>SKESA: strategic k-mer extension for scrupulous assemblies.</title>
        <authorList>
            <person name="Souvorov A."/>
            <person name="Agarwala R."/>
            <person name="Lipman D.J."/>
        </authorList>
    </citation>
    <scope>NUCLEOTIDE SEQUENCE</scope>
    <source>
        <strain evidence="1">Clostridioides</strain>
    </source>
</reference>
<evidence type="ECO:0008006" key="5">
    <source>
        <dbReference type="Google" id="ProtNLM"/>
    </source>
</evidence>
<proteinExistence type="predicted"/>
<reference evidence="1" key="3">
    <citation type="submission" date="2021-06" db="EMBL/GenBank/DDBJ databases">
        <authorList>
            <consortium name="NCBI Pathogen Detection Project"/>
        </authorList>
    </citation>
    <scope>NUCLEOTIDE SEQUENCE</scope>
    <source>
        <strain evidence="1">Clostridioides</strain>
    </source>
</reference>
<name>A0A9P3YPU2_CLODI</name>
<sequence>MELKTIRITFTVSSETSEDDLRKLCKDYMGDEYVVNDEGDFEISFYLNTVLGYNEVLYFMELIHMELEKSITLLGIRYKGIGGLQMKHILQEE</sequence>
<evidence type="ECO:0000313" key="1">
    <source>
        <dbReference type="EMBL" id="HBH2620109.1"/>
    </source>
</evidence>
<comment type="caution">
    <text evidence="1">The sequence shown here is derived from an EMBL/GenBank/DDBJ whole genome shotgun (WGS) entry which is preliminary data.</text>
</comment>
<dbReference type="RefSeq" id="WP_003427573.1">
    <property type="nucleotide sequence ID" value="NZ_AP025558.1"/>
</dbReference>
<dbReference type="EMBL" id="DAEQIJ010000007">
    <property type="protein sequence ID" value="HBH2620109.1"/>
    <property type="molecule type" value="Genomic_DNA"/>
</dbReference>
<dbReference type="AlphaFoldDB" id="A0A9P3YPU2"/>